<dbReference type="Pfam" id="PF07859">
    <property type="entry name" value="Abhydrolase_3"/>
    <property type="match status" value="1"/>
</dbReference>
<organism evidence="5 6">
    <name type="scientific">Filobasidium floriforme</name>
    <dbReference type="NCBI Taxonomy" id="5210"/>
    <lineage>
        <taxon>Eukaryota</taxon>
        <taxon>Fungi</taxon>
        <taxon>Dikarya</taxon>
        <taxon>Basidiomycota</taxon>
        <taxon>Agaricomycotina</taxon>
        <taxon>Tremellomycetes</taxon>
        <taxon>Filobasidiales</taxon>
        <taxon>Filobasidiaceae</taxon>
        <taxon>Filobasidium</taxon>
    </lineage>
</organism>
<proteinExistence type="predicted"/>
<name>A0A8K0NKQ5_9TREE</name>
<dbReference type="InterPro" id="IPR013094">
    <property type="entry name" value="AB_hydrolase_3"/>
</dbReference>
<evidence type="ECO:0000256" key="1">
    <source>
        <dbReference type="ARBA" id="ARBA00022801"/>
    </source>
</evidence>
<feature type="region of interest" description="Disordered" evidence="2">
    <location>
        <begin position="343"/>
        <end position="362"/>
    </location>
</feature>
<gene>
    <name evidence="5" type="ORF">FFLO_06262</name>
</gene>
<evidence type="ECO:0000259" key="4">
    <source>
        <dbReference type="Pfam" id="PF07859"/>
    </source>
</evidence>
<comment type="caution">
    <text evidence="5">The sequence shown here is derived from an EMBL/GenBank/DDBJ whole genome shotgun (WGS) entry which is preliminary data.</text>
</comment>
<dbReference type="PANTHER" id="PTHR48081">
    <property type="entry name" value="AB HYDROLASE SUPERFAMILY PROTEIN C4A8.06C"/>
    <property type="match status" value="1"/>
</dbReference>
<dbReference type="InterPro" id="IPR001375">
    <property type="entry name" value="Peptidase_S9_cat"/>
</dbReference>
<dbReference type="Pfam" id="PF00326">
    <property type="entry name" value="Peptidase_S9"/>
    <property type="match status" value="1"/>
</dbReference>
<dbReference type="Gene3D" id="3.40.50.1820">
    <property type="entry name" value="alpha/beta hydrolase"/>
    <property type="match status" value="1"/>
</dbReference>
<dbReference type="GO" id="GO:0006508">
    <property type="term" value="P:proteolysis"/>
    <property type="evidence" value="ECO:0007669"/>
    <property type="project" value="InterPro"/>
</dbReference>
<sequence length="362" mass="39258">MPSPVEFPPDHIFLYKPIPGVQYGGCRALVWLPKARSKSEDGEGGGSDMDTTAPLALMYHGGAFQTGSALDIPYAQVRYLLDRGVVVVSFSYRLLPHVDMKAIISDLLDSYKYVQSQTGLRADLVKAGAMIDVDPRRCAALGWSAGGSSVIYLAAAIEQGNKARTDDPPLPPLRCIAPTYPLVKLVFDEPLSKWNHALQSNPFLKQYWDQLMAEPCGTDHRLDASKMLLASEAIFGVDGRPPVPGILPAEDSRLAYVTQASTRDRPGRYIVRVDGNLGSIMCGTDAPYPDEMHPINLVTSTFPATCVVMADADQLVPPSQSQELFERLQALGVDSRLVVAKGMGHGPAEAHQTDPAWPEGND</sequence>
<dbReference type="PANTHER" id="PTHR48081:SF8">
    <property type="entry name" value="ALPHA_BETA HYDROLASE FOLD-3 DOMAIN-CONTAINING PROTEIN-RELATED"/>
    <property type="match status" value="1"/>
</dbReference>
<keyword evidence="6" id="KW-1185">Reference proteome</keyword>
<accession>A0A8K0NKQ5</accession>
<keyword evidence="1" id="KW-0378">Hydrolase</keyword>
<dbReference type="SUPFAM" id="SSF53474">
    <property type="entry name" value="alpha/beta-Hydrolases"/>
    <property type="match status" value="1"/>
</dbReference>
<dbReference type="InterPro" id="IPR050300">
    <property type="entry name" value="GDXG_lipolytic_enzyme"/>
</dbReference>
<dbReference type="AlphaFoldDB" id="A0A8K0NKQ5"/>
<protein>
    <recommendedName>
        <fullName evidence="7">Alpha/beta hydrolase fold-3 domain-containing protein</fullName>
    </recommendedName>
</protein>
<feature type="domain" description="Peptidase S9 prolyl oligopeptidase catalytic" evidence="3">
    <location>
        <begin position="292"/>
        <end position="348"/>
    </location>
</feature>
<evidence type="ECO:0000313" key="5">
    <source>
        <dbReference type="EMBL" id="KAG7528299.1"/>
    </source>
</evidence>
<evidence type="ECO:0000313" key="6">
    <source>
        <dbReference type="Proteomes" id="UP000812966"/>
    </source>
</evidence>
<dbReference type="EMBL" id="JABELV010000192">
    <property type="protein sequence ID" value="KAG7528299.1"/>
    <property type="molecule type" value="Genomic_DNA"/>
</dbReference>
<dbReference type="InterPro" id="IPR029058">
    <property type="entry name" value="AB_hydrolase_fold"/>
</dbReference>
<dbReference type="GO" id="GO:0008236">
    <property type="term" value="F:serine-type peptidase activity"/>
    <property type="evidence" value="ECO:0007669"/>
    <property type="project" value="InterPro"/>
</dbReference>
<dbReference type="Proteomes" id="UP000812966">
    <property type="component" value="Unassembled WGS sequence"/>
</dbReference>
<reference evidence="5" key="1">
    <citation type="submission" date="2020-04" db="EMBL/GenBank/DDBJ databases">
        <title>Analysis of mating type loci in Filobasidium floriforme.</title>
        <authorList>
            <person name="Nowrousian M."/>
        </authorList>
    </citation>
    <scope>NUCLEOTIDE SEQUENCE</scope>
    <source>
        <strain evidence="5">CBS 6242</strain>
    </source>
</reference>
<evidence type="ECO:0008006" key="7">
    <source>
        <dbReference type="Google" id="ProtNLM"/>
    </source>
</evidence>
<feature type="domain" description="Alpha/beta hydrolase fold-3" evidence="4">
    <location>
        <begin position="57"/>
        <end position="219"/>
    </location>
</feature>
<evidence type="ECO:0000259" key="3">
    <source>
        <dbReference type="Pfam" id="PF00326"/>
    </source>
</evidence>
<evidence type="ECO:0000256" key="2">
    <source>
        <dbReference type="SAM" id="MobiDB-lite"/>
    </source>
</evidence>